<proteinExistence type="predicted"/>
<reference evidence="1 2" key="1">
    <citation type="submission" date="2018-05" db="EMBL/GenBank/DDBJ databases">
        <title>Genomic Encyclopedia of Type Strains, Phase I: the one thousand microbial genomes (KMG-I) project.</title>
        <authorList>
            <person name="Kyrpides N."/>
        </authorList>
    </citation>
    <scope>NUCLEOTIDE SEQUENCE [LARGE SCALE GENOMIC DNA]</scope>
    <source>
        <strain evidence="1 2">DSM 15611</strain>
    </source>
</reference>
<evidence type="ECO:0000313" key="1">
    <source>
        <dbReference type="EMBL" id="PXX22467.1"/>
    </source>
</evidence>
<keyword evidence="2" id="KW-1185">Reference proteome</keyword>
<evidence type="ECO:0000313" key="2">
    <source>
        <dbReference type="Proteomes" id="UP000248314"/>
    </source>
</evidence>
<organism evidence="1 2">
    <name type="scientific">Hoylesella shahii DSM 15611 = JCM 12083</name>
    <dbReference type="NCBI Taxonomy" id="1122991"/>
    <lineage>
        <taxon>Bacteria</taxon>
        <taxon>Pseudomonadati</taxon>
        <taxon>Bacteroidota</taxon>
        <taxon>Bacteroidia</taxon>
        <taxon>Bacteroidales</taxon>
        <taxon>Prevotellaceae</taxon>
        <taxon>Hoylesella</taxon>
    </lineage>
</organism>
<gene>
    <name evidence="1" type="ORF">EJ73_01228</name>
</gene>
<protein>
    <submittedName>
        <fullName evidence="1">Uncharacterized protein</fullName>
    </submittedName>
</protein>
<comment type="caution">
    <text evidence="1">The sequence shown here is derived from an EMBL/GenBank/DDBJ whole genome shotgun (WGS) entry which is preliminary data.</text>
</comment>
<dbReference type="AlphaFoldDB" id="A0A318I4M5"/>
<dbReference type="EMBL" id="QJJX01000011">
    <property type="protein sequence ID" value="PXX22467.1"/>
    <property type="molecule type" value="Genomic_DNA"/>
</dbReference>
<dbReference type="Proteomes" id="UP000248314">
    <property type="component" value="Unassembled WGS sequence"/>
</dbReference>
<name>A0A318I4M5_9BACT</name>
<accession>A0A318I4M5</accession>
<sequence length="62" mass="6872">MTIVMDRKQIYFKPVISVLSFMEENALMAASPGVRPGKGGQGNIKVIELINDVDEENDYLEG</sequence>